<keyword evidence="1" id="KW-0597">Phosphoprotein</keyword>
<dbReference type="RefSeq" id="WP_092377523.1">
    <property type="nucleotide sequence ID" value="NZ_FORX01000018.1"/>
</dbReference>
<dbReference type="GO" id="GO:0000160">
    <property type="term" value="P:phosphorelay signal transduction system"/>
    <property type="evidence" value="ECO:0007669"/>
    <property type="project" value="InterPro"/>
</dbReference>
<dbReference type="STRING" id="52560.SAMN04488082_1184"/>
<dbReference type="InterPro" id="IPR036641">
    <property type="entry name" value="HPT_dom_sf"/>
</dbReference>
<evidence type="ECO:0000313" key="4">
    <source>
        <dbReference type="Proteomes" id="UP000198635"/>
    </source>
</evidence>
<keyword evidence="4" id="KW-1185">Reference proteome</keyword>
<dbReference type="Proteomes" id="UP000198635">
    <property type="component" value="Unassembled WGS sequence"/>
</dbReference>
<evidence type="ECO:0000313" key="3">
    <source>
        <dbReference type="EMBL" id="SFK24496.1"/>
    </source>
</evidence>
<dbReference type="Gene3D" id="1.20.120.160">
    <property type="entry name" value="HPT domain"/>
    <property type="match status" value="1"/>
</dbReference>
<reference evidence="4" key="1">
    <citation type="submission" date="2016-10" db="EMBL/GenBank/DDBJ databases">
        <authorList>
            <person name="Varghese N."/>
            <person name="Submissions S."/>
        </authorList>
    </citation>
    <scope>NUCLEOTIDE SEQUENCE [LARGE SCALE GENOMIC DNA]</scope>
    <source>
        <strain evidence="4">DSM 5918</strain>
    </source>
</reference>
<gene>
    <name evidence="3" type="ORF">SAMN04488082_1184</name>
</gene>
<accession>A0A1I3XZS9</accession>
<organism evidence="3 4">
    <name type="scientific">Desulfomicrobium apsheronum</name>
    <dbReference type="NCBI Taxonomy" id="52560"/>
    <lineage>
        <taxon>Bacteria</taxon>
        <taxon>Pseudomonadati</taxon>
        <taxon>Thermodesulfobacteriota</taxon>
        <taxon>Desulfovibrionia</taxon>
        <taxon>Desulfovibrionales</taxon>
        <taxon>Desulfomicrobiaceae</taxon>
        <taxon>Desulfomicrobium</taxon>
    </lineage>
</organism>
<dbReference type="OrthoDB" id="1669200at2"/>
<evidence type="ECO:0000259" key="2">
    <source>
        <dbReference type="PROSITE" id="PS50894"/>
    </source>
</evidence>
<dbReference type="PROSITE" id="PS50894">
    <property type="entry name" value="HPT"/>
    <property type="match status" value="1"/>
</dbReference>
<sequence>MNSNAAILVLDMDEALLRFSGNRQIFVKLLLRFLELNAQVREKAEGVVQGGDCDEIVLFFHSIKGGAANLSAKRLAAQSALLENLARVGDVEGIKQELPAFHALFEEVAIAARELSDSTP</sequence>
<dbReference type="InterPro" id="IPR008207">
    <property type="entry name" value="Sig_transdc_His_kin_Hpt_dom"/>
</dbReference>
<feature type="modified residue" description="Phosphohistidine" evidence="1">
    <location>
        <position position="61"/>
    </location>
</feature>
<dbReference type="SUPFAM" id="SSF47226">
    <property type="entry name" value="Histidine-containing phosphotransfer domain, HPT domain"/>
    <property type="match status" value="1"/>
</dbReference>
<dbReference type="EMBL" id="FORX01000018">
    <property type="protein sequence ID" value="SFK24496.1"/>
    <property type="molecule type" value="Genomic_DNA"/>
</dbReference>
<evidence type="ECO:0000256" key="1">
    <source>
        <dbReference type="PROSITE-ProRule" id="PRU00110"/>
    </source>
</evidence>
<feature type="domain" description="HPt" evidence="2">
    <location>
        <begin position="22"/>
        <end position="118"/>
    </location>
</feature>
<name>A0A1I3XZS9_9BACT</name>
<dbReference type="AlphaFoldDB" id="A0A1I3XZS9"/>
<dbReference type="GO" id="GO:0004672">
    <property type="term" value="F:protein kinase activity"/>
    <property type="evidence" value="ECO:0007669"/>
    <property type="project" value="UniProtKB-ARBA"/>
</dbReference>
<dbReference type="Pfam" id="PF01627">
    <property type="entry name" value="Hpt"/>
    <property type="match status" value="1"/>
</dbReference>
<protein>
    <submittedName>
        <fullName evidence="3">HPt (Histidine-containing phosphotransfer) domain-containing protein</fullName>
    </submittedName>
</protein>
<proteinExistence type="predicted"/>